<name>A0A9W6RPW2_9ACTN</name>
<dbReference type="Pfam" id="PF19379">
    <property type="entry name" value="DUF5954"/>
    <property type="match status" value="1"/>
</dbReference>
<accession>A0A9W6RPW2</accession>
<feature type="compositionally biased region" description="Basic and acidic residues" evidence="1">
    <location>
        <begin position="300"/>
        <end position="317"/>
    </location>
</feature>
<dbReference type="Proteomes" id="UP001165135">
    <property type="component" value="Unassembled WGS sequence"/>
</dbReference>
<gene>
    <name evidence="2" type="ORF">Airi01_078750</name>
</gene>
<evidence type="ECO:0000313" key="3">
    <source>
        <dbReference type="Proteomes" id="UP001165135"/>
    </source>
</evidence>
<dbReference type="EMBL" id="BSTJ01000012">
    <property type="protein sequence ID" value="GLY79608.1"/>
    <property type="molecule type" value="Genomic_DNA"/>
</dbReference>
<dbReference type="InterPro" id="IPR045998">
    <property type="entry name" value="DUF5954"/>
</dbReference>
<evidence type="ECO:0000313" key="2">
    <source>
        <dbReference type="EMBL" id="GLY79608.1"/>
    </source>
</evidence>
<proteinExistence type="predicted"/>
<comment type="caution">
    <text evidence="2">The sequence shown here is derived from an EMBL/GenBank/DDBJ whole genome shotgun (WGS) entry which is preliminary data.</text>
</comment>
<organism evidence="2 3">
    <name type="scientific">Actinoallomurus iriomotensis</name>
    <dbReference type="NCBI Taxonomy" id="478107"/>
    <lineage>
        <taxon>Bacteria</taxon>
        <taxon>Bacillati</taxon>
        <taxon>Actinomycetota</taxon>
        <taxon>Actinomycetes</taxon>
        <taxon>Streptosporangiales</taxon>
        <taxon>Thermomonosporaceae</taxon>
        <taxon>Actinoallomurus</taxon>
    </lineage>
</organism>
<reference evidence="2" key="1">
    <citation type="submission" date="2023-03" db="EMBL/GenBank/DDBJ databases">
        <title>Actinoallomurus iriomotensis NBRC 103681.</title>
        <authorList>
            <person name="Ichikawa N."/>
            <person name="Sato H."/>
            <person name="Tonouchi N."/>
        </authorList>
    </citation>
    <scope>NUCLEOTIDE SEQUENCE</scope>
    <source>
        <strain evidence="2">NBRC 103681</strain>
    </source>
</reference>
<protein>
    <recommendedName>
        <fullName evidence="4">PE-PGRS family protein</fullName>
    </recommendedName>
</protein>
<dbReference type="RefSeq" id="WP_285631339.1">
    <property type="nucleotide sequence ID" value="NZ_BSTJ01000012.1"/>
</dbReference>
<evidence type="ECO:0000256" key="1">
    <source>
        <dbReference type="SAM" id="MobiDB-lite"/>
    </source>
</evidence>
<feature type="region of interest" description="Disordered" evidence="1">
    <location>
        <begin position="300"/>
        <end position="326"/>
    </location>
</feature>
<sequence>MAFSLMPGYDRINVVADLELVAAMRDKDLGDRMRTYPRFITGGGPDFGFAIQTGTTWRIGSAGGDDPYGARIGLASHLRVESRERETDPDVRRAMLAAADKLDPESGEQLAKDEWEIGPRRYRLIRVEKFILLGDRVMEPPRPTDVDPPDTDAALLQDHLIDPLAPAGVWEARMRLNLVDWVPPLPEPVPEAVMMEARHAIRTHPGVVLLPPEFNVVEFEGDSLRNITGADGPARARTNLAFHFVEALPRIREWEGDPATPAELAEWKKAAEQVEASPGPVFEVLGRRYCIVRVSRMMRLGRDGPESPRPSDQERYGWPRNPQPQS</sequence>
<dbReference type="AlphaFoldDB" id="A0A9W6RPW2"/>
<evidence type="ECO:0008006" key="4">
    <source>
        <dbReference type="Google" id="ProtNLM"/>
    </source>
</evidence>